<feature type="non-terminal residue" evidence="4">
    <location>
        <position position="640"/>
    </location>
</feature>
<feature type="domain" description="Glycosyl hydrolase family 13 catalytic" evidence="3">
    <location>
        <begin position="278"/>
        <end position="605"/>
    </location>
</feature>
<comment type="caution">
    <text evidence="4">The sequence shown here is derived from an EMBL/GenBank/DDBJ whole genome shotgun (WGS) entry which is preliminary data.</text>
</comment>
<evidence type="ECO:0000256" key="2">
    <source>
        <dbReference type="SAM" id="Phobius"/>
    </source>
</evidence>
<keyword evidence="5" id="KW-1185">Reference proteome</keyword>
<dbReference type="InterPro" id="IPR006047">
    <property type="entry name" value="GH13_cat_dom"/>
</dbReference>
<dbReference type="InterPro" id="IPR017853">
    <property type="entry name" value="GH"/>
</dbReference>
<sequence length="640" mass="71067">RPMDMHSFGSGGGVAGSGVQEYSPIVDIESDDSTPSIENDGLPAIIYTSDDSADVGNSDRNFLNPEEVTYIAQNVYQGEDDGMSRQLLLDTSANVSRAITPQPDAQENIPYINHPLGFSNDGEIHQDGPKGDSGFVETVHLQVHNQGILFERSTSVSSTGSSETSPGTPDTAQPLLPEYCPLAEFTEFSGVNYEPLHEHVINKKLGRYMVGEIPINAKYKDTFYVHWNWVKIRQGCVFVWLSTAIAMLCVGIGLLVTMPRGSECNPDQAWWQGTVMYEVFIPGFKDSNADGIGDLQGLIQKIDYIQDLGVKTVRLESIFPAVNYLDNPHSVVNLTGVDDVLGHVGDVAILSAMLHQRDMHLMLNLPLFSFTKNYHNLTLMSHKGSSGIVSSSLSVLSSILEYWLTLGVDGFFFSDLDLLVEDPGLTEAMHNIRNNLDKHTVGNNHKVLMIPLSLLNKLQAHSFPHVDHLLNLVDLIDAPLDLSVSPRSIPDVLANTLAWDNHPSLPWINWNNNAYGKHHMETSVVDADPLGRLIFLLFLPGTVTLYYGDELGFDQNRNKSSSRRVMMWDDSDYSGFSSVEPLWDLDYGWEDKTVIAKNDSIDALKKMVVAKQTEVPLFINGIFDYEGDYHPTKSDNYRVS</sequence>
<dbReference type="PANTHER" id="PTHR10357">
    <property type="entry name" value="ALPHA-AMYLASE FAMILY MEMBER"/>
    <property type="match status" value="1"/>
</dbReference>
<feature type="non-terminal residue" evidence="4">
    <location>
        <position position="1"/>
    </location>
</feature>
<evidence type="ECO:0000259" key="3">
    <source>
        <dbReference type="SMART" id="SM00642"/>
    </source>
</evidence>
<dbReference type="GO" id="GO:0005975">
    <property type="term" value="P:carbohydrate metabolic process"/>
    <property type="evidence" value="ECO:0007669"/>
    <property type="project" value="InterPro"/>
</dbReference>
<feature type="region of interest" description="Disordered" evidence="1">
    <location>
        <begin position="154"/>
        <end position="174"/>
    </location>
</feature>
<dbReference type="Pfam" id="PF00128">
    <property type="entry name" value="Alpha-amylase"/>
    <property type="match status" value="1"/>
</dbReference>
<keyword evidence="2" id="KW-0472">Membrane</keyword>
<dbReference type="SUPFAM" id="SSF51445">
    <property type="entry name" value="(Trans)glycosidases"/>
    <property type="match status" value="1"/>
</dbReference>
<dbReference type="AlphaFoldDB" id="A0AAV2RDD9"/>
<keyword evidence="2" id="KW-0812">Transmembrane</keyword>
<keyword evidence="2" id="KW-1133">Transmembrane helix</keyword>
<organism evidence="4 5">
    <name type="scientific">Meganyctiphanes norvegica</name>
    <name type="common">Northern krill</name>
    <name type="synonym">Thysanopoda norvegica</name>
    <dbReference type="NCBI Taxonomy" id="48144"/>
    <lineage>
        <taxon>Eukaryota</taxon>
        <taxon>Metazoa</taxon>
        <taxon>Ecdysozoa</taxon>
        <taxon>Arthropoda</taxon>
        <taxon>Crustacea</taxon>
        <taxon>Multicrustacea</taxon>
        <taxon>Malacostraca</taxon>
        <taxon>Eumalacostraca</taxon>
        <taxon>Eucarida</taxon>
        <taxon>Euphausiacea</taxon>
        <taxon>Euphausiidae</taxon>
        <taxon>Meganyctiphanes</taxon>
    </lineage>
</organism>
<gene>
    <name evidence="4" type="ORF">MNOR_LOCUS23427</name>
</gene>
<evidence type="ECO:0000256" key="1">
    <source>
        <dbReference type="SAM" id="MobiDB-lite"/>
    </source>
</evidence>
<feature type="compositionally biased region" description="Low complexity" evidence="1">
    <location>
        <begin position="154"/>
        <end position="171"/>
    </location>
</feature>
<evidence type="ECO:0000313" key="5">
    <source>
        <dbReference type="Proteomes" id="UP001497623"/>
    </source>
</evidence>
<reference evidence="4 5" key="1">
    <citation type="submission" date="2024-05" db="EMBL/GenBank/DDBJ databases">
        <authorList>
            <person name="Wallberg A."/>
        </authorList>
    </citation>
    <scope>NUCLEOTIDE SEQUENCE [LARGE SCALE GENOMIC DNA]</scope>
</reference>
<dbReference type="PANTHER" id="PTHR10357:SF179">
    <property type="entry name" value="NEUTRAL AND BASIC AMINO ACID TRANSPORT PROTEIN RBAT"/>
    <property type="match status" value="1"/>
</dbReference>
<dbReference type="Gene3D" id="3.20.20.80">
    <property type="entry name" value="Glycosidases"/>
    <property type="match status" value="1"/>
</dbReference>
<feature type="transmembrane region" description="Helical" evidence="2">
    <location>
        <begin position="237"/>
        <end position="258"/>
    </location>
</feature>
<protein>
    <recommendedName>
        <fullName evidence="3">Glycosyl hydrolase family 13 catalytic domain-containing protein</fullName>
    </recommendedName>
</protein>
<evidence type="ECO:0000313" key="4">
    <source>
        <dbReference type="EMBL" id="CAL4122705.1"/>
    </source>
</evidence>
<accession>A0AAV2RDD9</accession>
<dbReference type="SMART" id="SM00642">
    <property type="entry name" value="Aamy"/>
    <property type="match status" value="1"/>
</dbReference>
<proteinExistence type="predicted"/>
<dbReference type="Proteomes" id="UP001497623">
    <property type="component" value="Unassembled WGS sequence"/>
</dbReference>
<name>A0AAV2RDD9_MEGNR</name>
<dbReference type="EMBL" id="CAXKWB010020642">
    <property type="protein sequence ID" value="CAL4122705.1"/>
    <property type="molecule type" value="Genomic_DNA"/>
</dbReference>